<evidence type="ECO:0000313" key="1">
    <source>
        <dbReference type="EMBL" id="CAL0329696.1"/>
    </source>
</evidence>
<proteinExistence type="predicted"/>
<accession>A0AAV1Y6U7</accession>
<comment type="caution">
    <text evidence="1">The sequence shown here is derived from an EMBL/GenBank/DDBJ whole genome shotgun (WGS) entry which is preliminary data.</text>
</comment>
<protein>
    <submittedName>
        <fullName evidence="1">Uncharacterized protein</fullName>
    </submittedName>
</protein>
<gene>
    <name evidence="1" type="ORF">LLUT_LOCUS30756</name>
</gene>
<keyword evidence="2" id="KW-1185">Reference proteome</keyword>
<organism evidence="1 2">
    <name type="scientific">Lupinus luteus</name>
    <name type="common">European yellow lupine</name>
    <dbReference type="NCBI Taxonomy" id="3873"/>
    <lineage>
        <taxon>Eukaryota</taxon>
        <taxon>Viridiplantae</taxon>
        <taxon>Streptophyta</taxon>
        <taxon>Embryophyta</taxon>
        <taxon>Tracheophyta</taxon>
        <taxon>Spermatophyta</taxon>
        <taxon>Magnoliopsida</taxon>
        <taxon>eudicotyledons</taxon>
        <taxon>Gunneridae</taxon>
        <taxon>Pentapetalae</taxon>
        <taxon>rosids</taxon>
        <taxon>fabids</taxon>
        <taxon>Fabales</taxon>
        <taxon>Fabaceae</taxon>
        <taxon>Papilionoideae</taxon>
        <taxon>50 kb inversion clade</taxon>
        <taxon>genistoids sensu lato</taxon>
        <taxon>core genistoids</taxon>
        <taxon>Genisteae</taxon>
        <taxon>Lupinus</taxon>
    </lineage>
</organism>
<name>A0AAV1Y6U7_LUPLU</name>
<dbReference type="AlphaFoldDB" id="A0AAV1Y6U7"/>
<dbReference type="EMBL" id="CAXHTB010000022">
    <property type="protein sequence ID" value="CAL0329696.1"/>
    <property type="molecule type" value="Genomic_DNA"/>
</dbReference>
<sequence length="138" mass="15214">MISDYVDSNGDWNASLLADLVPNDILVKILALPPSTSAIVDSVIWLGSSNGPLSVNSAYNIISNHDIIDHPSWAKKSENKSSDVVGINREILARSASIREALRQKLDSARPDFPIIWWFPPDNGWVKRNSDGAFTLSR</sequence>
<reference evidence="1 2" key="1">
    <citation type="submission" date="2024-03" db="EMBL/GenBank/DDBJ databases">
        <authorList>
            <person name="Martinez-Hernandez J."/>
        </authorList>
    </citation>
    <scope>NUCLEOTIDE SEQUENCE [LARGE SCALE GENOMIC DNA]</scope>
</reference>
<dbReference type="Proteomes" id="UP001497480">
    <property type="component" value="Unassembled WGS sequence"/>
</dbReference>
<evidence type="ECO:0000313" key="2">
    <source>
        <dbReference type="Proteomes" id="UP001497480"/>
    </source>
</evidence>